<evidence type="ECO:0000256" key="1">
    <source>
        <dbReference type="ARBA" id="ARBA00004651"/>
    </source>
</evidence>
<dbReference type="PANTHER" id="PTHR30572">
    <property type="entry name" value="MEMBRANE COMPONENT OF TRANSPORTER-RELATED"/>
    <property type="match status" value="1"/>
</dbReference>
<protein>
    <submittedName>
        <fullName evidence="9">ABC transporter permease</fullName>
    </submittedName>
</protein>
<feature type="transmembrane region" description="Helical" evidence="6">
    <location>
        <begin position="268"/>
        <end position="289"/>
    </location>
</feature>
<dbReference type="EMBL" id="BAABHD010000003">
    <property type="protein sequence ID" value="GAA4446932.1"/>
    <property type="molecule type" value="Genomic_DNA"/>
</dbReference>
<dbReference type="InterPro" id="IPR003838">
    <property type="entry name" value="ABC3_permease_C"/>
</dbReference>
<evidence type="ECO:0000313" key="9">
    <source>
        <dbReference type="EMBL" id="GAA4446932.1"/>
    </source>
</evidence>
<evidence type="ECO:0000256" key="3">
    <source>
        <dbReference type="ARBA" id="ARBA00022692"/>
    </source>
</evidence>
<feature type="domain" description="MacB-like periplasmic core" evidence="8">
    <location>
        <begin position="20"/>
        <end position="230"/>
    </location>
</feature>
<feature type="transmembrane region" description="Helical" evidence="6">
    <location>
        <begin position="752"/>
        <end position="772"/>
    </location>
</feature>
<feature type="domain" description="ABC3 transporter permease C-terminal" evidence="7">
    <location>
        <begin position="275"/>
        <end position="389"/>
    </location>
</feature>
<name>A0ABP8MCN4_9BACT</name>
<evidence type="ECO:0000256" key="5">
    <source>
        <dbReference type="ARBA" id="ARBA00023136"/>
    </source>
</evidence>
<comment type="caution">
    <text evidence="9">The sequence shown here is derived from an EMBL/GenBank/DDBJ whole genome shotgun (WGS) entry which is preliminary data.</text>
</comment>
<sequence length="791" mass="87800">MLRNYLLIAVRNLRKHKGFTFINVFGLALGLACCMLITLYVRDEVSYDNFHLNADRIVLLQQFENIGVSGGKLATDLKARFAQVQNTVRLLNTTPLITFQNTAYYEPKFYFADSTAFDVFSFSMVQGNPRTALAERNGVVISASAARKYFPNQNPLGQTLLYNSKTPLRITGVMQDLPRNAHVTIDFLASYASANDLVGYDVTTNYWGGNTWTYLLLAPGTDPATLLAQFPAYVKSLGDPNSAVWRFNLIPLRDIYLKTELVASDRLLYVYIFSLVALLIIGLACFNYVNLTTARSATRAREVGVRKAMGSSFGQLWQQFLSETTLYVLLAVLVSVGLLQLALPYFNTFTDKQLSLTSLLTREYGLWLLGGIGLLSVLTGSYPALVLSSLRPVLVLKGSLTAIGKKALLRQVLVVGQFTVSVVLIVATVVVYQQLNYIRHKDLGYQREQILTLDLRDAADNQKELFKQQVKALPSVVSATRSFGLPGSGRLRGEKLVSEFVPKGAADGGIVRLTADGDFLNTFGIKLLEGRTLDPNRPADRQAFLVNKAAMKFFGWSDLAGKQTGYYTFQYDPKGGYREVPVRGDVVGVVEDYHHADLKTTVAPMLFSLPDGWEGQMAIKLRAGNVPMAVQQIQTLWTRSFSGKPFEYAFMDDTFNQTYKSEVRTGQVFGLFASLAVLISCLGLFGLAAYTAERRTKEIGIRKVLGASVPSLVSLLSRDFLKLILIAIVIATPVAWYAMNRWLEDFAYRTDIPWWVFLLAGLLTTIIALLTVSYQSIRAALLNPVTSLRSE</sequence>
<dbReference type="Pfam" id="PF02687">
    <property type="entry name" value="FtsX"/>
    <property type="match status" value="2"/>
</dbReference>
<proteinExistence type="predicted"/>
<keyword evidence="2" id="KW-1003">Cell membrane</keyword>
<evidence type="ECO:0000313" key="10">
    <source>
        <dbReference type="Proteomes" id="UP001501175"/>
    </source>
</evidence>
<feature type="transmembrane region" description="Helical" evidence="6">
    <location>
        <begin position="366"/>
        <end position="387"/>
    </location>
</feature>
<gene>
    <name evidence="9" type="ORF">GCM10023189_02610</name>
</gene>
<evidence type="ECO:0000256" key="6">
    <source>
        <dbReference type="SAM" id="Phobius"/>
    </source>
</evidence>
<keyword evidence="4 6" id="KW-1133">Transmembrane helix</keyword>
<feature type="transmembrane region" description="Helical" evidence="6">
    <location>
        <begin position="21"/>
        <end position="41"/>
    </location>
</feature>
<feature type="transmembrane region" description="Helical" evidence="6">
    <location>
        <begin position="668"/>
        <end position="692"/>
    </location>
</feature>
<keyword evidence="10" id="KW-1185">Reference proteome</keyword>
<dbReference type="Pfam" id="PF12704">
    <property type="entry name" value="MacB_PCD"/>
    <property type="match status" value="1"/>
</dbReference>
<dbReference type="PROSITE" id="PS51257">
    <property type="entry name" value="PROKAR_LIPOPROTEIN"/>
    <property type="match status" value="1"/>
</dbReference>
<evidence type="ECO:0000259" key="7">
    <source>
        <dbReference type="Pfam" id="PF02687"/>
    </source>
</evidence>
<organism evidence="9 10">
    <name type="scientific">Nibrella saemangeumensis</name>
    <dbReference type="NCBI Taxonomy" id="1084526"/>
    <lineage>
        <taxon>Bacteria</taxon>
        <taxon>Pseudomonadati</taxon>
        <taxon>Bacteroidota</taxon>
        <taxon>Cytophagia</taxon>
        <taxon>Cytophagales</taxon>
        <taxon>Spirosomataceae</taxon>
        <taxon>Nibrella</taxon>
    </lineage>
</organism>
<evidence type="ECO:0000259" key="8">
    <source>
        <dbReference type="Pfam" id="PF12704"/>
    </source>
</evidence>
<feature type="transmembrane region" description="Helical" evidence="6">
    <location>
        <begin position="408"/>
        <end position="432"/>
    </location>
</feature>
<keyword evidence="3 6" id="KW-0812">Transmembrane</keyword>
<keyword evidence="5 6" id="KW-0472">Membrane</keyword>
<feature type="transmembrane region" description="Helical" evidence="6">
    <location>
        <begin position="720"/>
        <end position="740"/>
    </location>
</feature>
<feature type="transmembrane region" description="Helical" evidence="6">
    <location>
        <begin position="326"/>
        <end position="346"/>
    </location>
</feature>
<dbReference type="Proteomes" id="UP001501175">
    <property type="component" value="Unassembled WGS sequence"/>
</dbReference>
<dbReference type="InterPro" id="IPR025857">
    <property type="entry name" value="MacB_PCD"/>
</dbReference>
<accession>A0ABP8MCN4</accession>
<dbReference type="RefSeq" id="WP_345239836.1">
    <property type="nucleotide sequence ID" value="NZ_BAABHD010000003.1"/>
</dbReference>
<comment type="subcellular location">
    <subcellularLocation>
        <location evidence="1">Cell membrane</location>
        <topology evidence="1">Multi-pass membrane protein</topology>
    </subcellularLocation>
</comment>
<feature type="domain" description="ABC3 transporter permease C-terminal" evidence="7">
    <location>
        <begin position="671"/>
        <end position="783"/>
    </location>
</feature>
<evidence type="ECO:0000256" key="4">
    <source>
        <dbReference type="ARBA" id="ARBA00022989"/>
    </source>
</evidence>
<dbReference type="PANTHER" id="PTHR30572:SF18">
    <property type="entry name" value="ABC-TYPE MACROLIDE FAMILY EXPORT SYSTEM PERMEASE COMPONENT 2"/>
    <property type="match status" value="1"/>
</dbReference>
<dbReference type="InterPro" id="IPR050250">
    <property type="entry name" value="Macrolide_Exporter_MacB"/>
</dbReference>
<evidence type="ECO:0000256" key="2">
    <source>
        <dbReference type="ARBA" id="ARBA00022475"/>
    </source>
</evidence>
<reference evidence="10" key="1">
    <citation type="journal article" date="2019" name="Int. J. Syst. Evol. Microbiol.">
        <title>The Global Catalogue of Microorganisms (GCM) 10K type strain sequencing project: providing services to taxonomists for standard genome sequencing and annotation.</title>
        <authorList>
            <consortium name="The Broad Institute Genomics Platform"/>
            <consortium name="The Broad Institute Genome Sequencing Center for Infectious Disease"/>
            <person name="Wu L."/>
            <person name="Ma J."/>
        </authorList>
    </citation>
    <scope>NUCLEOTIDE SEQUENCE [LARGE SCALE GENOMIC DNA]</scope>
    <source>
        <strain evidence="10">JCM 17927</strain>
    </source>
</reference>